<sequence length="326" mass="34994">MAGTTEDLIDRRRLRGKLRFWRVAAIAVVALAVLAVPLFGWKGPILPREQIARVAIEGMILEDRKLLELLERLKDEDAVKAVVLRIDSPGGTTVGGESIYEAVRAIAAVKPVAAEVGTLAASAGYMIAAGTDHIVARQTSIVGSIGVIFQYVDASALLNTVGVEVNAIKSAPLKAEPSPFAPASEEAKQMIGRLVMDTYDWFVALVAERRGLSQADTLVLADGSVFSGHQGLENRLVDALGGEDEVRAWLETERGVPAGLDFVDREPEEQDEGFFSIFTEARAGIFAALGLDPRAASLSDAVLRRVGHLDGLVSLWQPSRTRVTSQ</sequence>
<keyword evidence="4" id="KW-0720">Serine protease</keyword>
<dbReference type="InterPro" id="IPR047272">
    <property type="entry name" value="S49_SppA_C"/>
</dbReference>
<comment type="caution">
    <text evidence="7">The sequence shown here is derived from an EMBL/GenBank/DDBJ whole genome shotgun (WGS) entry which is preliminary data.</text>
</comment>
<evidence type="ECO:0000256" key="1">
    <source>
        <dbReference type="ARBA" id="ARBA00008683"/>
    </source>
</evidence>
<keyword evidence="3" id="KW-0378">Hydrolase</keyword>
<dbReference type="AlphaFoldDB" id="A0A6L9MEW9"/>
<evidence type="ECO:0000313" key="7">
    <source>
        <dbReference type="EMBL" id="NDV86414.1"/>
    </source>
</evidence>
<comment type="similarity">
    <text evidence="1">Belongs to the peptidase S49 family.</text>
</comment>
<evidence type="ECO:0000256" key="3">
    <source>
        <dbReference type="ARBA" id="ARBA00022801"/>
    </source>
</evidence>
<proteinExistence type="inferred from homology"/>
<dbReference type="InterPro" id="IPR029045">
    <property type="entry name" value="ClpP/crotonase-like_dom_sf"/>
</dbReference>
<dbReference type="NCBIfam" id="TIGR00706">
    <property type="entry name" value="SppA_dom"/>
    <property type="match status" value="1"/>
</dbReference>
<feature type="transmembrane region" description="Helical" evidence="5">
    <location>
        <begin position="20"/>
        <end position="41"/>
    </location>
</feature>
<dbReference type="RefSeq" id="WP_163043155.1">
    <property type="nucleotide sequence ID" value="NZ_JAAAMJ010000003.1"/>
</dbReference>
<accession>A0A6L9MEW9</accession>
<keyword evidence="5" id="KW-0812">Transmembrane</keyword>
<reference evidence="7 8" key="1">
    <citation type="submission" date="2020-01" db="EMBL/GenBank/DDBJ databases">
        <title>Genomes of bacteria type strains.</title>
        <authorList>
            <person name="Chen J."/>
            <person name="Zhu S."/>
            <person name="Chen J."/>
        </authorList>
    </citation>
    <scope>NUCLEOTIDE SEQUENCE [LARGE SCALE GENOMIC DNA]</scope>
    <source>
        <strain evidence="7 8">KCTC 52919</strain>
    </source>
</reference>
<dbReference type="Gene3D" id="3.90.226.10">
    <property type="entry name" value="2-enoyl-CoA Hydratase, Chain A, domain 1"/>
    <property type="match status" value="1"/>
</dbReference>
<dbReference type="Proteomes" id="UP000476332">
    <property type="component" value="Unassembled WGS sequence"/>
</dbReference>
<dbReference type="PANTHER" id="PTHR42987:SF6">
    <property type="entry name" value="PROTEINASE IV"/>
    <property type="match status" value="1"/>
</dbReference>
<keyword evidence="8" id="KW-1185">Reference proteome</keyword>
<evidence type="ECO:0000256" key="5">
    <source>
        <dbReference type="SAM" id="Phobius"/>
    </source>
</evidence>
<dbReference type="InterPro" id="IPR002142">
    <property type="entry name" value="Peptidase_S49"/>
</dbReference>
<protein>
    <submittedName>
        <fullName evidence="7">Signal peptide peptidase SppA</fullName>
    </submittedName>
</protein>
<keyword evidence="5" id="KW-0472">Membrane</keyword>
<dbReference type="PANTHER" id="PTHR42987">
    <property type="entry name" value="PEPTIDASE S49"/>
    <property type="match status" value="1"/>
</dbReference>
<dbReference type="SUPFAM" id="SSF52096">
    <property type="entry name" value="ClpP/crotonase"/>
    <property type="match status" value="1"/>
</dbReference>
<dbReference type="GO" id="GO:0006508">
    <property type="term" value="P:proteolysis"/>
    <property type="evidence" value="ECO:0007669"/>
    <property type="project" value="UniProtKB-KW"/>
</dbReference>
<name>A0A6L9MEW9_9HYPH</name>
<organism evidence="7 8">
    <name type="scientific">Aurantimonas aggregata</name>
    <dbReference type="NCBI Taxonomy" id="2047720"/>
    <lineage>
        <taxon>Bacteria</taxon>
        <taxon>Pseudomonadati</taxon>
        <taxon>Pseudomonadota</taxon>
        <taxon>Alphaproteobacteria</taxon>
        <taxon>Hyphomicrobiales</taxon>
        <taxon>Aurantimonadaceae</taxon>
        <taxon>Aurantimonas</taxon>
    </lineage>
</organism>
<dbReference type="Pfam" id="PF01343">
    <property type="entry name" value="Peptidase_S49"/>
    <property type="match status" value="1"/>
</dbReference>
<evidence type="ECO:0000256" key="2">
    <source>
        <dbReference type="ARBA" id="ARBA00022670"/>
    </source>
</evidence>
<keyword evidence="2" id="KW-0645">Protease</keyword>
<gene>
    <name evidence="7" type="primary">sppA</name>
    <name evidence="7" type="ORF">GTW51_06845</name>
</gene>
<keyword evidence="5" id="KW-1133">Transmembrane helix</keyword>
<dbReference type="InterPro" id="IPR004635">
    <property type="entry name" value="Pept_S49_SppA"/>
</dbReference>
<dbReference type="GO" id="GO:0008236">
    <property type="term" value="F:serine-type peptidase activity"/>
    <property type="evidence" value="ECO:0007669"/>
    <property type="project" value="UniProtKB-KW"/>
</dbReference>
<evidence type="ECO:0000313" key="8">
    <source>
        <dbReference type="Proteomes" id="UP000476332"/>
    </source>
</evidence>
<evidence type="ECO:0000259" key="6">
    <source>
        <dbReference type="Pfam" id="PF01343"/>
    </source>
</evidence>
<evidence type="ECO:0000256" key="4">
    <source>
        <dbReference type="ARBA" id="ARBA00022825"/>
    </source>
</evidence>
<feature type="domain" description="Peptidase S49" evidence="6">
    <location>
        <begin position="107"/>
        <end position="256"/>
    </location>
</feature>
<dbReference type="Gene3D" id="6.20.330.10">
    <property type="match status" value="1"/>
</dbReference>
<dbReference type="EMBL" id="JAAAMJ010000003">
    <property type="protein sequence ID" value="NDV86414.1"/>
    <property type="molecule type" value="Genomic_DNA"/>
</dbReference>
<dbReference type="CDD" id="cd07023">
    <property type="entry name" value="S49_Sppa_N_C"/>
    <property type="match status" value="1"/>
</dbReference>